<organism evidence="1 2">
    <name type="scientific">Pseudomonas fluorescens</name>
    <dbReference type="NCBI Taxonomy" id="294"/>
    <lineage>
        <taxon>Bacteria</taxon>
        <taxon>Pseudomonadati</taxon>
        <taxon>Pseudomonadota</taxon>
        <taxon>Gammaproteobacteria</taxon>
        <taxon>Pseudomonadales</taxon>
        <taxon>Pseudomonadaceae</taxon>
        <taxon>Pseudomonas</taxon>
    </lineage>
</organism>
<proteinExistence type="predicted"/>
<sequence>MAALVVELGETGLATFDHPAVKAVVGQAHATESLRQHARHAAGDHRVVEEQVAGFQFGVEGAQLQGAASRRERTRRFAVAAAIRKDAGTIRTTTAVELEAEHGIDVQAEADGALGVAGFEGADKALAPFLAVIGMNIASVAVHVVVAGVDREV</sequence>
<comment type="caution">
    <text evidence="1">The sequence shown here is derived from an EMBL/GenBank/DDBJ whole genome shotgun (WGS) entry which is preliminary data.</text>
</comment>
<accession>A0A109LM91</accession>
<name>A0A109LM91_PSEFL</name>
<reference evidence="1 2" key="1">
    <citation type="submission" date="2015-05" db="EMBL/GenBank/DDBJ databases">
        <title>A genomic and transcriptomic approach to investigate the blue pigment phenotype in Pseudomonas fluorescens.</title>
        <authorList>
            <person name="Andreani N.A."/>
            <person name="Cardazzo B."/>
        </authorList>
    </citation>
    <scope>NUCLEOTIDE SEQUENCE [LARGE SCALE GENOMIC DNA]</scope>
    <source>
        <strain evidence="1 2">Ps_22</strain>
    </source>
</reference>
<evidence type="ECO:0000313" key="2">
    <source>
        <dbReference type="Proteomes" id="UP000061348"/>
    </source>
</evidence>
<dbReference type="PATRIC" id="fig|294.194.peg.167"/>
<protein>
    <submittedName>
        <fullName evidence="1">Uncharacterized protein</fullName>
    </submittedName>
</protein>
<evidence type="ECO:0000313" key="1">
    <source>
        <dbReference type="EMBL" id="KWV90156.1"/>
    </source>
</evidence>
<dbReference type="Proteomes" id="UP000061348">
    <property type="component" value="Unassembled WGS sequence"/>
</dbReference>
<dbReference type="EMBL" id="LCYA01000002">
    <property type="protein sequence ID" value="KWV90156.1"/>
    <property type="molecule type" value="Genomic_DNA"/>
</dbReference>
<dbReference type="AlphaFoldDB" id="A0A109LM91"/>
<gene>
    <name evidence="1" type="ORF">PFLmoz3_00154</name>
</gene>